<accession>A0A4D6M132</accession>
<gene>
    <name evidence="2" type="ORF">DEO72_LG5g2371</name>
</gene>
<evidence type="ECO:0000256" key="1">
    <source>
        <dbReference type="SAM" id="MobiDB-lite"/>
    </source>
</evidence>
<organism evidence="2 3">
    <name type="scientific">Vigna unguiculata</name>
    <name type="common">Cowpea</name>
    <dbReference type="NCBI Taxonomy" id="3917"/>
    <lineage>
        <taxon>Eukaryota</taxon>
        <taxon>Viridiplantae</taxon>
        <taxon>Streptophyta</taxon>
        <taxon>Embryophyta</taxon>
        <taxon>Tracheophyta</taxon>
        <taxon>Spermatophyta</taxon>
        <taxon>Magnoliopsida</taxon>
        <taxon>eudicotyledons</taxon>
        <taxon>Gunneridae</taxon>
        <taxon>Pentapetalae</taxon>
        <taxon>rosids</taxon>
        <taxon>fabids</taxon>
        <taxon>Fabales</taxon>
        <taxon>Fabaceae</taxon>
        <taxon>Papilionoideae</taxon>
        <taxon>50 kb inversion clade</taxon>
        <taxon>NPAAA clade</taxon>
        <taxon>indigoferoid/millettioid clade</taxon>
        <taxon>Phaseoleae</taxon>
        <taxon>Vigna</taxon>
    </lineage>
</organism>
<reference evidence="2 3" key="1">
    <citation type="submission" date="2019-04" db="EMBL/GenBank/DDBJ databases">
        <title>An improved genome assembly and genetic linkage map for asparagus bean, Vigna unguiculata ssp. sesquipedialis.</title>
        <authorList>
            <person name="Xia Q."/>
            <person name="Zhang R."/>
            <person name="Dong Y."/>
        </authorList>
    </citation>
    <scope>NUCLEOTIDE SEQUENCE [LARGE SCALE GENOMIC DNA]</scope>
    <source>
        <tissue evidence="2">Leaf</tissue>
    </source>
</reference>
<feature type="region of interest" description="Disordered" evidence="1">
    <location>
        <begin position="18"/>
        <end position="50"/>
    </location>
</feature>
<name>A0A4D6M132_VIGUN</name>
<proteinExistence type="predicted"/>
<keyword evidence="3" id="KW-1185">Reference proteome</keyword>
<dbReference type="AlphaFoldDB" id="A0A4D6M132"/>
<sequence>MGRCSCSPGEGPHFWARSGLAQAREDSPKRVREKHPFASVAISPKRGPVA</sequence>
<protein>
    <submittedName>
        <fullName evidence="2">Uncharacterized protein</fullName>
    </submittedName>
</protein>
<dbReference type="EMBL" id="CP039349">
    <property type="protein sequence ID" value="QCD94288.1"/>
    <property type="molecule type" value="Genomic_DNA"/>
</dbReference>
<evidence type="ECO:0000313" key="2">
    <source>
        <dbReference type="EMBL" id="QCD94288.1"/>
    </source>
</evidence>
<evidence type="ECO:0000313" key="3">
    <source>
        <dbReference type="Proteomes" id="UP000501690"/>
    </source>
</evidence>
<dbReference type="Proteomes" id="UP000501690">
    <property type="component" value="Linkage Group LG5"/>
</dbReference>
<feature type="compositionally biased region" description="Basic and acidic residues" evidence="1">
    <location>
        <begin position="23"/>
        <end position="36"/>
    </location>
</feature>